<dbReference type="EC" id="6.1.1.1" evidence="1 8"/>
<keyword evidence="6 9" id="KW-0030">Aminoacyl-tRNA synthetase</keyword>
<dbReference type="InterPro" id="IPR014729">
    <property type="entry name" value="Rossmann-like_a/b/a_fold"/>
</dbReference>
<keyword evidence="5 9" id="KW-0648">Protein biosynthesis</keyword>
<dbReference type="SUPFAM" id="SSF52374">
    <property type="entry name" value="Nucleotidylyl transferase"/>
    <property type="match status" value="1"/>
</dbReference>
<comment type="caution">
    <text evidence="10">The sequence shown here is derived from an EMBL/GenBank/DDBJ whole genome shotgun (WGS) entry which is preliminary data.</text>
</comment>
<evidence type="ECO:0000256" key="2">
    <source>
        <dbReference type="ARBA" id="ARBA00022598"/>
    </source>
</evidence>
<dbReference type="SUPFAM" id="SSF55174">
    <property type="entry name" value="Alpha-L RNA-binding motif"/>
    <property type="match status" value="1"/>
</dbReference>
<dbReference type="PANTHER" id="PTHR11766:SF1">
    <property type="entry name" value="TYROSINE--TRNA LIGASE"/>
    <property type="match status" value="1"/>
</dbReference>
<dbReference type="NCBIfam" id="TIGR00234">
    <property type="entry name" value="tyrS"/>
    <property type="match status" value="1"/>
</dbReference>
<evidence type="ECO:0000256" key="7">
    <source>
        <dbReference type="ARBA" id="ARBA00048248"/>
    </source>
</evidence>
<comment type="catalytic activity">
    <reaction evidence="7">
        <text>tRNA(Tyr) + L-tyrosine + ATP = L-tyrosyl-tRNA(Tyr) + AMP + diphosphate + H(+)</text>
        <dbReference type="Rhea" id="RHEA:10220"/>
        <dbReference type="Rhea" id="RHEA-COMP:9706"/>
        <dbReference type="Rhea" id="RHEA-COMP:9707"/>
        <dbReference type="ChEBI" id="CHEBI:15378"/>
        <dbReference type="ChEBI" id="CHEBI:30616"/>
        <dbReference type="ChEBI" id="CHEBI:33019"/>
        <dbReference type="ChEBI" id="CHEBI:58315"/>
        <dbReference type="ChEBI" id="CHEBI:78442"/>
        <dbReference type="ChEBI" id="CHEBI:78536"/>
        <dbReference type="ChEBI" id="CHEBI:456215"/>
        <dbReference type="EC" id="6.1.1.1"/>
    </reaction>
</comment>
<dbReference type="GO" id="GO:0005524">
    <property type="term" value="F:ATP binding"/>
    <property type="evidence" value="ECO:0007669"/>
    <property type="project" value="UniProtKB-KW"/>
</dbReference>
<organism evidence="10 11">
    <name type="scientific">Candidatus Campbellbacteria bacterium CG22_combo_CG10-13_8_21_14_all_43_18</name>
    <dbReference type="NCBI Taxonomy" id="1974530"/>
    <lineage>
        <taxon>Bacteria</taxon>
        <taxon>Candidatus Campbelliibacteriota</taxon>
    </lineage>
</organism>
<dbReference type="PRINTS" id="PR01040">
    <property type="entry name" value="TRNASYNTHTYR"/>
</dbReference>
<dbReference type="GO" id="GO:0005829">
    <property type="term" value="C:cytosol"/>
    <property type="evidence" value="ECO:0007669"/>
    <property type="project" value="TreeGrafter"/>
</dbReference>
<evidence type="ECO:0000313" key="10">
    <source>
        <dbReference type="EMBL" id="PIP86391.1"/>
    </source>
</evidence>
<evidence type="ECO:0000256" key="3">
    <source>
        <dbReference type="ARBA" id="ARBA00022741"/>
    </source>
</evidence>
<dbReference type="InterPro" id="IPR036986">
    <property type="entry name" value="S4_RNA-bd_sf"/>
</dbReference>
<protein>
    <recommendedName>
        <fullName evidence="1 8">Tyrosine--tRNA ligase</fullName>
        <ecNumber evidence="1 8">6.1.1.1</ecNumber>
    </recommendedName>
</protein>
<dbReference type="EMBL" id="PCTS01000033">
    <property type="protein sequence ID" value="PIP86391.1"/>
    <property type="molecule type" value="Genomic_DNA"/>
</dbReference>
<evidence type="ECO:0000256" key="8">
    <source>
        <dbReference type="NCBIfam" id="TIGR00234"/>
    </source>
</evidence>
<dbReference type="InterPro" id="IPR024088">
    <property type="entry name" value="Tyr-tRNA-ligase_bac-type"/>
</dbReference>
<evidence type="ECO:0000256" key="6">
    <source>
        <dbReference type="ARBA" id="ARBA00023146"/>
    </source>
</evidence>
<evidence type="ECO:0000256" key="4">
    <source>
        <dbReference type="ARBA" id="ARBA00022840"/>
    </source>
</evidence>
<dbReference type="Gene3D" id="3.40.50.620">
    <property type="entry name" value="HUPs"/>
    <property type="match status" value="1"/>
</dbReference>
<dbReference type="Gene3D" id="1.10.240.10">
    <property type="entry name" value="Tyrosyl-Transfer RNA Synthetase"/>
    <property type="match status" value="1"/>
</dbReference>
<dbReference type="Gene3D" id="3.10.290.10">
    <property type="entry name" value="RNA-binding S4 domain"/>
    <property type="match status" value="1"/>
</dbReference>
<comment type="similarity">
    <text evidence="9">Belongs to the class-I aminoacyl-tRNA synthetase family.</text>
</comment>
<evidence type="ECO:0000313" key="11">
    <source>
        <dbReference type="Proteomes" id="UP000231276"/>
    </source>
</evidence>
<proteinExistence type="inferred from homology"/>
<dbReference type="GO" id="GO:0003723">
    <property type="term" value="F:RNA binding"/>
    <property type="evidence" value="ECO:0007669"/>
    <property type="project" value="InterPro"/>
</dbReference>
<accession>A0A2H0DWM3</accession>
<sequence length="401" mass="45512">METDEKKVEEILSRGVVDVILKDNLRERMLRGDKLRVKLGIDPTGPNIHIGRGSTVKKLKEFQDLGHQIVLIIGDGTARIGDSSDKDDSREKLTVAQIKRNEEKYLEQIGRIIDIKKTEVRHNSEWIDKLTATDWVELASLFTLQQMAERENFALRMKEGKPVGFQETLYPLLQGYDSVAIKADVEIGGTDQLFNLLAGRKVMKHFGLEAQDILTLQLLAGTDGRKMSTSWGNAILIIDRPEEKYGKMMRLPDQLIPVYMESATELPMERVEEVKKSIELGDSNPMIFKKELAFAIVRLYDGLEAAKTAEEYFKKTVQEKEIPETIPSTEVEEGRMDIKNFFKLLIKANLIKSKAEGLRLLKEGVISIGGERLPEDVKEVKFSNGVVVKVGKRRFLEIKIK</sequence>
<dbReference type="InterPro" id="IPR002305">
    <property type="entry name" value="aa-tRNA-synth_Ic"/>
</dbReference>
<dbReference type="PANTHER" id="PTHR11766">
    <property type="entry name" value="TYROSYL-TRNA SYNTHETASE"/>
    <property type="match status" value="1"/>
</dbReference>
<dbReference type="InterPro" id="IPR002307">
    <property type="entry name" value="Tyr-tRNA-ligase"/>
</dbReference>
<evidence type="ECO:0000256" key="9">
    <source>
        <dbReference type="RuleBase" id="RU363036"/>
    </source>
</evidence>
<gene>
    <name evidence="10" type="ORF">COW82_02430</name>
</gene>
<keyword evidence="3 9" id="KW-0547">Nucleotide-binding</keyword>
<dbReference type="GO" id="GO:0004831">
    <property type="term" value="F:tyrosine-tRNA ligase activity"/>
    <property type="evidence" value="ECO:0007669"/>
    <property type="project" value="UniProtKB-UniRule"/>
</dbReference>
<dbReference type="AlphaFoldDB" id="A0A2H0DWM3"/>
<evidence type="ECO:0000256" key="5">
    <source>
        <dbReference type="ARBA" id="ARBA00022917"/>
    </source>
</evidence>
<keyword evidence="4 9" id="KW-0067">ATP-binding</keyword>
<name>A0A2H0DWM3_9BACT</name>
<dbReference type="Proteomes" id="UP000231276">
    <property type="component" value="Unassembled WGS sequence"/>
</dbReference>
<evidence type="ECO:0000256" key="1">
    <source>
        <dbReference type="ARBA" id="ARBA00013160"/>
    </source>
</evidence>
<reference evidence="10 11" key="1">
    <citation type="submission" date="2017-09" db="EMBL/GenBank/DDBJ databases">
        <title>Depth-based differentiation of microbial function through sediment-hosted aquifers and enrichment of novel symbionts in the deep terrestrial subsurface.</title>
        <authorList>
            <person name="Probst A.J."/>
            <person name="Ladd B."/>
            <person name="Jarett J.K."/>
            <person name="Geller-Mcgrath D.E."/>
            <person name="Sieber C.M."/>
            <person name="Emerson J.B."/>
            <person name="Anantharaman K."/>
            <person name="Thomas B.C."/>
            <person name="Malmstrom R."/>
            <person name="Stieglmeier M."/>
            <person name="Klingl A."/>
            <person name="Woyke T."/>
            <person name="Ryan C.M."/>
            <person name="Banfield J.F."/>
        </authorList>
    </citation>
    <scope>NUCLEOTIDE SEQUENCE [LARGE SCALE GENOMIC DNA]</scope>
    <source>
        <strain evidence="10">CG22_combo_CG10-13_8_21_14_all_43_18</strain>
    </source>
</reference>
<dbReference type="Pfam" id="PF00579">
    <property type="entry name" value="tRNA-synt_1b"/>
    <property type="match status" value="1"/>
</dbReference>
<keyword evidence="2 9" id="KW-0436">Ligase</keyword>
<dbReference type="GO" id="GO:0006437">
    <property type="term" value="P:tyrosyl-tRNA aminoacylation"/>
    <property type="evidence" value="ECO:0007669"/>
    <property type="project" value="UniProtKB-UniRule"/>
</dbReference>